<organism evidence="2 3">
    <name type="scientific">Clostridium oceanicum</name>
    <dbReference type="NCBI Taxonomy" id="1543"/>
    <lineage>
        <taxon>Bacteria</taxon>
        <taxon>Bacillati</taxon>
        <taxon>Bacillota</taxon>
        <taxon>Clostridia</taxon>
        <taxon>Eubacteriales</taxon>
        <taxon>Clostridiaceae</taxon>
        <taxon>Clostridium</taxon>
    </lineage>
</organism>
<comment type="caution">
    <text evidence="2">The sequence shown here is derived from an EMBL/GenBank/DDBJ whole genome shotgun (WGS) entry which is preliminary data.</text>
</comment>
<keyword evidence="3" id="KW-1185">Reference proteome</keyword>
<gene>
    <name evidence="2" type="ORF">GCM10008906_04140</name>
</gene>
<dbReference type="EMBL" id="BAAACG010000003">
    <property type="protein sequence ID" value="GAA0733398.1"/>
    <property type="molecule type" value="Genomic_DNA"/>
</dbReference>
<dbReference type="SUPFAM" id="SSF53067">
    <property type="entry name" value="Actin-like ATPase domain"/>
    <property type="match status" value="2"/>
</dbReference>
<dbReference type="PANTHER" id="PTHR12862">
    <property type="entry name" value="BADF TYPE ATPASE DOMAIN-CONTAINING PROTEIN"/>
    <property type="match status" value="1"/>
</dbReference>
<dbReference type="PANTHER" id="PTHR12862:SF0">
    <property type="entry name" value="N-ACETYL-D-GLUCOSAMINE KINASE"/>
    <property type="match status" value="1"/>
</dbReference>
<dbReference type="Gene3D" id="3.30.420.40">
    <property type="match status" value="2"/>
</dbReference>
<evidence type="ECO:0000313" key="2">
    <source>
        <dbReference type="EMBL" id="GAA0733398.1"/>
    </source>
</evidence>
<accession>A0ABN1J9Y5</accession>
<feature type="domain" description="ATPase BadF/BadG/BcrA/BcrD type" evidence="1">
    <location>
        <begin position="5"/>
        <end position="289"/>
    </location>
</feature>
<dbReference type="InterPro" id="IPR039758">
    <property type="entry name" value="NAGK-like"/>
</dbReference>
<dbReference type="Proteomes" id="UP001501510">
    <property type="component" value="Unassembled WGS sequence"/>
</dbReference>
<proteinExistence type="predicted"/>
<dbReference type="InterPro" id="IPR043129">
    <property type="entry name" value="ATPase_NBD"/>
</dbReference>
<sequence>MEYIIGVDAGGTKTEAVAYDFKGKELETAYSGFGNMVIDRDVAIKNILKAIDMCIKNLKEHTLKAIYLGVAAVEVGENKDIIFNAVYDKFKTKVKVYNDGELALYSLLKGKEGILTIAGTGSICFGILDSKKVVTGGWGHILGDEGSGYYIAIKALKKIIEEEESNLPKSEFRNRILNKFNITDINEFKDLVYNSSKDKVASIMPLICEMAEENEQYSNKILKEAGKDLGRTTEFAWKKLGSPSSISIGIKGSVITKASIVKNAFKDYINSKIENVNIIEDEVSSCKGAYYLSSK</sequence>
<evidence type="ECO:0000259" key="1">
    <source>
        <dbReference type="Pfam" id="PF01869"/>
    </source>
</evidence>
<dbReference type="CDD" id="cd24007">
    <property type="entry name" value="ASKHA_NBD_eukNAGK-like"/>
    <property type="match status" value="1"/>
</dbReference>
<name>A0ABN1J9Y5_9CLOT</name>
<dbReference type="InterPro" id="IPR002731">
    <property type="entry name" value="ATPase_BadF"/>
</dbReference>
<protein>
    <submittedName>
        <fullName evidence="2">BadF/BadG/BcrA/BcrD ATPase family protein</fullName>
    </submittedName>
</protein>
<dbReference type="Pfam" id="PF01869">
    <property type="entry name" value="BcrAD_BadFG"/>
    <property type="match status" value="1"/>
</dbReference>
<evidence type="ECO:0000313" key="3">
    <source>
        <dbReference type="Proteomes" id="UP001501510"/>
    </source>
</evidence>
<reference evidence="2 3" key="1">
    <citation type="journal article" date="2019" name="Int. J. Syst. Evol. Microbiol.">
        <title>The Global Catalogue of Microorganisms (GCM) 10K type strain sequencing project: providing services to taxonomists for standard genome sequencing and annotation.</title>
        <authorList>
            <consortium name="The Broad Institute Genomics Platform"/>
            <consortium name="The Broad Institute Genome Sequencing Center for Infectious Disease"/>
            <person name="Wu L."/>
            <person name="Ma J."/>
        </authorList>
    </citation>
    <scope>NUCLEOTIDE SEQUENCE [LARGE SCALE GENOMIC DNA]</scope>
    <source>
        <strain evidence="2 3">JCM 1407</strain>
    </source>
</reference>